<protein>
    <submittedName>
        <fullName evidence="2">Uncharacterized protein</fullName>
    </submittedName>
</protein>
<keyword evidence="1" id="KW-1133">Transmembrane helix</keyword>
<feature type="transmembrane region" description="Helical" evidence="1">
    <location>
        <begin position="94"/>
        <end position="114"/>
    </location>
</feature>
<evidence type="ECO:0000313" key="2">
    <source>
        <dbReference type="EMBL" id="ETV97301.1"/>
    </source>
</evidence>
<feature type="transmembrane region" description="Helical" evidence="1">
    <location>
        <begin position="173"/>
        <end position="206"/>
    </location>
</feature>
<keyword evidence="1" id="KW-0812">Transmembrane</keyword>
<dbReference type="AlphaFoldDB" id="A0A024TUK1"/>
<feature type="transmembrane region" description="Helical" evidence="1">
    <location>
        <begin position="46"/>
        <end position="74"/>
    </location>
</feature>
<dbReference type="EMBL" id="KI913973">
    <property type="protein sequence ID" value="ETV97301.1"/>
    <property type="molecule type" value="Genomic_DNA"/>
</dbReference>
<organism evidence="2">
    <name type="scientific">Aphanomyces invadans</name>
    <dbReference type="NCBI Taxonomy" id="157072"/>
    <lineage>
        <taxon>Eukaryota</taxon>
        <taxon>Sar</taxon>
        <taxon>Stramenopiles</taxon>
        <taxon>Oomycota</taxon>
        <taxon>Saprolegniomycetes</taxon>
        <taxon>Saprolegniales</taxon>
        <taxon>Verrucalvaceae</taxon>
        <taxon>Aphanomyces</taxon>
    </lineage>
</organism>
<keyword evidence="1" id="KW-0472">Membrane</keyword>
<proteinExistence type="predicted"/>
<dbReference type="VEuPathDB" id="FungiDB:H310_09649"/>
<name>A0A024TUK1_9STRA</name>
<accession>A0A024TUK1</accession>
<sequence>MPTAQRLHRYWSMDMVLDDAVDAPLAELSISNLVLWPAQRITYTRLLFCAGYVGMSLVAFMACVMLLGLYVALLPCTIVDALWRYHVHGWHPRWLHHNVTLAVVELLVFCATWMHNIVCPKPLCIHLQTSDGDALLAYERSPILRHRHAIAPYCCKIKTEWESWRDVRRAAMYFLVVRPALSGFAIAWAAYVVACVAAVALALAHWHDGVHFAFFTREQGRVQDALGTFVVAMALNCGVVVGFRMCVVRVMCWATRRYCCELLYPPWIHRTSMTEVSATMEPFA</sequence>
<reference evidence="2" key="1">
    <citation type="submission" date="2013-12" db="EMBL/GenBank/DDBJ databases">
        <title>The Genome Sequence of Aphanomyces invadans NJM9701.</title>
        <authorList>
            <consortium name="The Broad Institute Genomics Platform"/>
            <person name="Russ C."/>
            <person name="Tyler B."/>
            <person name="van West P."/>
            <person name="Dieguez-Uribeondo J."/>
            <person name="Young S.K."/>
            <person name="Zeng Q."/>
            <person name="Gargeya S."/>
            <person name="Fitzgerald M."/>
            <person name="Abouelleil A."/>
            <person name="Alvarado L."/>
            <person name="Chapman S.B."/>
            <person name="Gainer-Dewar J."/>
            <person name="Goldberg J."/>
            <person name="Griggs A."/>
            <person name="Gujja S."/>
            <person name="Hansen M."/>
            <person name="Howarth C."/>
            <person name="Imamovic A."/>
            <person name="Ireland A."/>
            <person name="Larimer J."/>
            <person name="McCowan C."/>
            <person name="Murphy C."/>
            <person name="Pearson M."/>
            <person name="Poon T.W."/>
            <person name="Priest M."/>
            <person name="Roberts A."/>
            <person name="Saif S."/>
            <person name="Shea T."/>
            <person name="Sykes S."/>
            <person name="Wortman J."/>
            <person name="Nusbaum C."/>
            <person name="Birren B."/>
        </authorList>
    </citation>
    <scope>NUCLEOTIDE SEQUENCE [LARGE SCALE GENOMIC DNA]</scope>
    <source>
        <strain evidence="2">NJM9701</strain>
    </source>
</reference>
<dbReference type="OrthoDB" id="67873at2759"/>
<feature type="transmembrane region" description="Helical" evidence="1">
    <location>
        <begin position="226"/>
        <end position="247"/>
    </location>
</feature>
<dbReference type="GeneID" id="20086699"/>
<dbReference type="RefSeq" id="XP_008874009.1">
    <property type="nucleotide sequence ID" value="XM_008875787.1"/>
</dbReference>
<gene>
    <name evidence="2" type="ORF">H310_09649</name>
</gene>
<evidence type="ECO:0000256" key="1">
    <source>
        <dbReference type="SAM" id="Phobius"/>
    </source>
</evidence>